<evidence type="ECO:0000313" key="1">
    <source>
        <dbReference type="EMBL" id="CAD8829426.1"/>
    </source>
</evidence>
<dbReference type="EMBL" id="HBFQ01005337">
    <property type="protein sequence ID" value="CAD8829426.1"/>
    <property type="molecule type" value="Transcribed_RNA"/>
</dbReference>
<dbReference type="AlphaFoldDB" id="A0A7S0ZQQ0"/>
<sequence length="305" mass="34086">MASELVPGTRYVATVRHYEDLCSTFGFLRERVPFNGSTVVLLDEDLSAVGTTHIEETNGKNCMDVRLFVLGHRLLASCVVYEKFAPWHFQWNLQELHLEMADGMSFTAHFGEVLASYQDQKNLGLIQHGNSLQVLWLLHTESADVYSQPLSLVSRMSHQLHNNVNPVYIPEEGAYLCVSHTYSTSSESQFDRHHYSHRFVLVNDDLHHRVLRTSPPMCFRSAVKENACETVQFVMSVVRDGGDLIIAFGINDCEAATVRTPLAAVLAFLRDDSHANPAGLQSQLSEVDLSVYIPPAVQNATVVSP</sequence>
<gene>
    <name evidence="1" type="ORF">NSCI0253_LOCUS3772</name>
</gene>
<protein>
    <submittedName>
        <fullName evidence="1">Uncharacterized protein</fullName>
    </submittedName>
</protein>
<accession>A0A7S0ZQQ0</accession>
<proteinExistence type="predicted"/>
<name>A0A7S0ZQQ0_NOCSC</name>
<organism evidence="1">
    <name type="scientific">Noctiluca scintillans</name>
    <name type="common">Sea sparkle</name>
    <name type="synonym">Red tide dinoflagellate</name>
    <dbReference type="NCBI Taxonomy" id="2966"/>
    <lineage>
        <taxon>Eukaryota</taxon>
        <taxon>Sar</taxon>
        <taxon>Alveolata</taxon>
        <taxon>Dinophyceae</taxon>
        <taxon>Noctilucales</taxon>
        <taxon>Noctilucaceae</taxon>
        <taxon>Noctiluca</taxon>
    </lineage>
</organism>
<reference evidence="1" key="1">
    <citation type="submission" date="2021-01" db="EMBL/GenBank/DDBJ databases">
        <authorList>
            <person name="Corre E."/>
            <person name="Pelletier E."/>
            <person name="Niang G."/>
            <person name="Scheremetjew M."/>
            <person name="Finn R."/>
            <person name="Kale V."/>
            <person name="Holt S."/>
            <person name="Cochrane G."/>
            <person name="Meng A."/>
            <person name="Brown T."/>
            <person name="Cohen L."/>
        </authorList>
    </citation>
    <scope>NUCLEOTIDE SEQUENCE</scope>
</reference>